<comment type="caution">
    <text evidence="1">The sequence shown here is derived from an EMBL/GenBank/DDBJ whole genome shotgun (WGS) entry which is preliminary data.</text>
</comment>
<reference evidence="1" key="1">
    <citation type="submission" date="2022-06" db="EMBL/GenBank/DDBJ databases">
        <title>WGS of actinobacteria.</title>
        <authorList>
            <person name="Thawai C."/>
        </authorList>
    </citation>
    <scope>NUCLEOTIDE SEQUENCE</scope>
    <source>
        <strain evidence="1">DSM 42010</strain>
    </source>
</reference>
<gene>
    <name evidence="1" type="ORF">NQU54_24900</name>
</gene>
<protein>
    <submittedName>
        <fullName evidence="1">Uncharacterized protein</fullName>
    </submittedName>
</protein>
<keyword evidence="2" id="KW-1185">Reference proteome</keyword>
<accession>A0A9X2LZQ0</accession>
<name>A0A9X2LZQ0_STRMQ</name>
<dbReference type="AlphaFoldDB" id="A0A9X2LZQ0"/>
<dbReference type="Proteomes" id="UP001142400">
    <property type="component" value="Unassembled WGS sequence"/>
</dbReference>
<organism evidence="1 2">
    <name type="scientific">Streptomyces malaysiensis subsp. samsunensis</name>
    <dbReference type="NCBI Taxonomy" id="459658"/>
    <lineage>
        <taxon>Bacteria</taxon>
        <taxon>Bacillati</taxon>
        <taxon>Actinomycetota</taxon>
        <taxon>Actinomycetes</taxon>
        <taxon>Kitasatosporales</taxon>
        <taxon>Streptomycetaceae</taxon>
        <taxon>Streptomyces</taxon>
        <taxon>Streptomyces violaceusniger group</taxon>
    </lineage>
</organism>
<evidence type="ECO:0000313" key="1">
    <source>
        <dbReference type="EMBL" id="MCQ8832210.1"/>
    </source>
</evidence>
<sequence>MARTEYPCPRRIPAAAQRLVECGVPGALKVVGEQAGHVGGVRLLGSLLLVLDVGGHDARFLQDIADTAGAGRVEHTADGLGCDVVLPGEPLHLGVLGVRVDDVGRLVLAERGRAPQCLARGSVAATPSFVFSEIRSRWNSRTPASIVTNSLVCGSSAARSKPDHAPVAMCGCRPRRWRTPGSG</sequence>
<evidence type="ECO:0000313" key="2">
    <source>
        <dbReference type="Proteomes" id="UP001142400"/>
    </source>
</evidence>
<proteinExistence type="predicted"/>
<dbReference type="EMBL" id="JANIIC010000030">
    <property type="protein sequence ID" value="MCQ8832210.1"/>
    <property type="molecule type" value="Genomic_DNA"/>
</dbReference>